<evidence type="ECO:0000256" key="10">
    <source>
        <dbReference type="SAM" id="MobiDB-lite"/>
    </source>
</evidence>
<dbReference type="AlphaFoldDB" id="A0A9X3TYY8"/>
<feature type="domain" description="TonB-dependent receptor-like beta-barrel" evidence="12">
    <location>
        <begin position="236"/>
        <end position="641"/>
    </location>
</feature>
<dbReference type="Gene3D" id="2.170.130.10">
    <property type="entry name" value="TonB-dependent receptor, plug domain"/>
    <property type="match status" value="1"/>
</dbReference>
<evidence type="ECO:0000256" key="4">
    <source>
        <dbReference type="ARBA" id="ARBA00022692"/>
    </source>
</evidence>
<evidence type="ECO:0000256" key="6">
    <source>
        <dbReference type="ARBA" id="ARBA00023136"/>
    </source>
</evidence>
<evidence type="ECO:0000256" key="5">
    <source>
        <dbReference type="ARBA" id="ARBA00023077"/>
    </source>
</evidence>
<keyword evidence="11" id="KW-0732">Signal</keyword>
<sequence>MGRRVTSVSIVSLLCLAGPAFAESAASSTPPHGDEVEKILVTGRPYGQSSLDSLQANSILTGEDLERRMQGSIGETLAGLPGISSSYFGPTASRPIIRGLSGDRVRMLIGGIGTIDASSISPDHAVASEPLMAERIEVLRGTGTLLYGSSAVGGVVNILDGRIPSKLPDGGIEGIVQGTYGTNADERALAAGATVGLGNIAVHAEGTYRKSNDFHIPGFAKSRLLRAEEAAAGEADANDPYGEQRNSDAETKDGSIGASYVGDKGFLGVSFARTEMNYGIPVEEAARIDMHQNRFDLMGQLDTPFLIFDSTKIRFGYADYQHQELEGDNVGTTFTNKGWEGRLELVQSPFGRLKGAMGVQASRRDFASFGEEAVSPPSLTNNRGIFAVEELDFSPLHIEFGGRFERQTVNATTLGLQRAFNTVSLSTGASYDLSENWLAGFTLSRSERAPNAEELYSNGPHIATRAFEIGNPDLTKETATTVEVVLRKQAGRVTGSLSLYHTWFRNFVYEAATGAEIDDLPVFQFSQANAKFYGGELELAFKAIEREGFSLTLDAAADLVRATLTATGEPLPRIPPKRLTLGATGKGDRYDVRVEMQLVDKQNRHGDFELPTDGYSLLNASFNYHPFADRNVTLSLQGRNLTNADARNSASFIKDLVPMPGRDIRCGVNYKF</sequence>
<dbReference type="InterPro" id="IPR012910">
    <property type="entry name" value="Plug_dom"/>
</dbReference>
<comment type="caution">
    <text evidence="14">The sequence shown here is derived from an EMBL/GenBank/DDBJ whole genome shotgun (WGS) entry which is preliminary data.</text>
</comment>
<dbReference type="CDD" id="cd01347">
    <property type="entry name" value="ligand_gated_channel"/>
    <property type="match status" value="1"/>
</dbReference>
<reference evidence="14" key="1">
    <citation type="submission" date="2022-08" db="EMBL/GenBank/DDBJ databases">
        <authorList>
            <person name="Vandamme P."/>
            <person name="Hettiarachchi A."/>
            <person name="Peeters C."/>
            <person name="Cnockaert M."/>
            <person name="Carlier A."/>
        </authorList>
    </citation>
    <scope>NUCLEOTIDE SEQUENCE</scope>
    <source>
        <strain evidence="14">LMG 31809</strain>
    </source>
</reference>
<keyword evidence="14" id="KW-0675">Receptor</keyword>
<dbReference type="GO" id="GO:0044718">
    <property type="term" value="P:siderophore transmembrane transport"/>
    <property type="evidence" value="ECO:0007669"/>
    <property type="project" value="TreeGrafter"/>
</dbReference>
<protein>
    <submittedName>
        <fullName evidence="14">TonB-dependent receptor</fullName>
    </submittedName>
</protein>
<evidence type="ECO:0000256" key="11">
    <source>
        <dbReference type="SAM" id="SignalP"/>
    </source>
</evidence>
<feature type="domain" description="TonB-dependent receptor plug" evidence="13">
    <location>
        <begin position="52"/>
        <end position="155"/>
    </location>
</feature>
<dbReference type="Pfam" id="PF00593">
    <property type="entry name" value="TonB_dep_Rec_b-barrel"/>
    <property type="match status" value="1"/>
</dbReference>
<dbReference type="InterPro" id="IPR039426">
    <property type="entry name" value="TonB-dep_rcpt-like"/>
</dbReference>
<dbReference type="PANTHER" id="PTHR30069:SF40">
    <property type="entry name" value="TONB-DEPENDENT RECEPTOR NMB0964-RELATED"/>
    <property type="match status" value="1"/>
</dbReference>
<keyword evidence="2 8" id="KW-0813">Transport</keyword>
<name>A0A9X3TYY8_9PROT</name>
<reference evidence="14" key="2">
    <citation type="journal article" date="2023" name="Syst. Appl. Microbiol.">
        <title>Govania unica gen. nov., sp. nov., a rare biosphere bacterium that represents a novel family in the class Alphaproteobacteria.</title>
        <authorList>
            <person name="Vandamme P."/>
            <person name="Peeters C."/>
            <person name="Hettiarachchi A."/>
            <person name="Cnockaert M."/>
            <person name="Carlier A."/>
        </authorList>
    </citation>
    <scope>NUCLEOTIDE SEQUENCE</scope>
    <source>
        <strain evidence="14">LMG 31809</strain>
    </source>
</reference>
<dbReference type="GO" id="GO:0009279">
    <property type="term" value="C:cell outer membrane"/>
    <property type="evidence" value="ECO:0007669"/>
    <property type="project" value="UniProtKB-SubCell"/>
</dbReference>
<evidence type="ECO:0000256" key="8">
    <source>
        <dbReference type="PROSITE-ProRule" id="PRU01360"/>
    </source>
</evidence>
<dbReference type="GO" id="GO:0015344">
    <property type="term" value="F:siderophore uptake transmembrane transporter activity"/>
    <property type="evidence" value="ECO:0007669"/>
    <property type="project" value="TreeGrafter"/>
</dbReference>
<evidence type="ECO:0000256" key="3">
    <source>
        <dbReference type="ARBA" id="ARBA00022452"/>
    </source>
</evidence>
<feature type="region of interest" description="Disordered" evidence="10">
    <location>
        <begin position="231"/>
        <end position="256"/>
    </location>
</feature>
<organism evidence="14 15">
    <name type="scientific">Govanella unica</name>
    <dbReference type="NCBI Taxonomy" id="2975056"/>
    <lineage>
        <taxon>Bacteria</taxon>
        <taxon>Pseudomonadati</taxon>
        <taxon>Pseudomonadota</taxon>
        <taxon>Alphaproteobacteria</taxon>
        <taxon>Emcibacterales</taxon>
        <taxon>Govanellaceae</taxon>
        <taxon>Govanella</taxon>
    </lineage>
</organism>
<keyword evidence="6 8" id="KW-0472">Membrane</keyword>
<keyword evidence="7 8" id="KW-0998">Cell outer membrane</keyword>
<dbReference type="InterPro" id="IPR037066">
    <property type="entry name" value="Plug_dom_sf"/>
</dbReference>
<dbReference type="InterPro" id="IPR036942">
    <property type="entry name" value="Beta-barrel_TonB_sf"/>
</dbReference>
<dbReference type="PANTHER" id="PTHR30069">
    <property type="entry name" value="TONB-DEPENDENT OUTER MEMBRANE RECEPTOR"/>
    <property type="match status" value="1"/>
</dbReference>
<feature type="signal peptide" evidence="11">
    <location>
        <begin position="1"/>
        <end position="22"/>
    </location>
</feature>
<evidence type="ECO:0000256" key="7">
    <source>
        <dbReference type="ARBA" id="ARBA00023237"/>
    </source>
</evidence>
<dbReference type="SUPFAM" id="SSF56935">
    <property type="entry name" value="Porins"/>
    <property type="match status" value="1"/>
</dbReference>
<dbReference type="RefSeq" id="WP_274944262.1">
    <property type="nucleotide sequence ID" value="NZ_JANWOI010000004.1"/>
</dbReference>
<evidence type="ECO:0000256" key="9">
    <source>
        <dbReference type="RuleBase" id="RU003357"/>
    </source>
</evidence>
<evidence type="ECO:0000256" key="2">
    <source>
        <dbReference type="ARBA" id="ARBA00022448"/>
    </source>
</evidence>
<keyword evidence="3 8" id="KW-1134">Transmembrane beta strand</keyword>
<evidence type="ECO:0000313" key="14">
    <source>
        <dbReference type="EMBL" id="MDA5194556.1"/>
    </source>
</evidence>
<keyword evidence="15" id="KW-1185">Reference proteome</keyword>
<keyword evidence="5 9" id="KW-0798">TonB box</keyword>
<evidence type="ECO:0000256" key="1">
    <source>
        <dbReference type="ARBA" id="ARBA00004571"/>
    </source>
</evidence>
<dbReference type="Pfam" id="PF07715">
    <property type="entry name" value="Plug"/>
    <property type="match status" value="1"/>
</dbReference>
<evidence type="ECO:0000313" key="15">
    <source>
        <dbReference type="Proteomes" id="UP001141619"/>
    </source>
</evidence>
<dbReference type="Proteomes" id="UP001141619">
    <property type="component" value="Unassembled WGS sequence"/>
</dbReference>
<evidence type="ECO:0000259" key="13">
    <source>
        <dbReference type="Pfam" id="PF07715"/>
    </source>
</evidence>
<dbReference type="PROSITE" id="PS52016">
    <property type="entry name" value="TONB_DEPENDENT_REC_3"/>
    <property type="match status" value="1"/>
</dbReference>
<comment type="subcellular location">
    <subcellularLocation>
        <location evidence="1 8">Cell outer membrane</location>
        <topology evidence="1 8">Multi-pass membrane protein</topology>
    </subcellularLocation>
</comment>
<feature type="chain" id="PRO_5040925259" evidence="11">
    <location>
        <begin position="23"/>
        <end position="672"/>
    </location>
</feature>
<gene>
    <name evidence="14" type="ORF">NYP16_11405</name>
</gene>
<proteinExistence type="inferred from homology"/>
<accession>A0A9X3TYY8</accession>
<dbReference type="InterPro" id="IPR000531">
    <property type="entry name" value="Beta-barrel_TonB"/>
</dbReference>
<dbReference type="EMBL" id="JANWOI010000004">
    <property type="protein sequence ID" value="MDA5194556.1"/>
    <property type="molecule type" value="Genomic_DNA"/>
</dbReference>
<keyword evidence="4 8" id="KW-0812">Transmembrane</keyword>
<evidence type="ECO:0000259" key="12">
    <source>
        <dbReference type="Pfam" id="PF00593"/>
    </source>
</evidence>
<dbReference type="Gene3D" id="2.40.170.20">
    <property type="entry name" value="TonB-dependent receptor, beta-barrel domain"/>
    <property type="match status" value="1"/>
</dbReference>
<comment type="similarity">
    <text evidence="8 9">Belongs to the TonB-dependent receptor family.</text>
</comment>